<feature type="binding site" evidence="18">
    <location>
        <position position="154"/>
    </location>
    <ligand>
        <name>K(+)</name>
        <dbReference type="ChEBI" id="CHEBI:29103"/>
    </ligand>
</feature>
<dbReference type="HAMAP" id="MF_01965">
    <property type="entry name" value="NADHX_dehydratase"/>
    <property type="match status" value="1"/>
</dbReference>
<feature type="binding site" evidence="17">
    <location>
        <begin position="393"/>
        <end position="397"/>
    </location>
    <ligand>
        <name>AMP</name>
        <dbReference type="ChEBI" id="CHEBI:456215"/>
    </ligand>
</feature>
<feature type="binding site" evidence="18">
    <location>
        <position position="118"/>
    </location>
    <ligand>
        <name>K(+)</name>
        <dbReference type="ChEBI" id="CHEBI:29103"/>
    </ligand>
</feature>
<comment type="caution">
    <text evidence="22">The sequence shown here is derived from an EMBL/GenBank/DDBJ whole genome shotgun (WGS) entry which is preliminary data.</text>
</comment>
<evidence type="ECO:0000256" key="6">
    <source>
        <dbReference type="ARBA" id="ARBA00022741"/>
    </source>
</evidence>
<evidence type="ECO:0000256" key="15">
    <source>
        <dbReference type="ARBA" id="ARBA00048238"/>
    </source>
</evidence>
<evidence type="ECO:0000256" key="1">
    <source>
        <dbReference type="ARBA" id="ARBA00000013"/>
    </source>
</evidence>
<comment type="function">
    <text evidence="18">Catalyzes the epimerization of the S- and R-forms of NAD(P)HX, a damaged form of NAD(P)H that is a result of enzymatic or heat-dependent hydration. This is a prerequisite for the S-specific NAD(P)H-hydrate dehydratase to allow the repair of both epimers of NAD(P)HX.</text>
</comment>
<evidence type="ECO:0000256" key="5">
    <source>
        <dbReference type="ARBA" id="ARBA00022723"/>
    </source>
</evidence>
<gene>
    <name evidence="18" type="primary">nnrE</name>
    <name evidence="17" type="synonym">nnrD</name>
    <name evidence="22" type="ORF">PQU95_09405</name>
</gene>
<dbReference type="PROSITE" id="PS51383">
    <property type="entry name" value="YJEF_C_3"/>
    <property type="match status" value="1"/>
</dbReference>
<keyword evidence="12 17" id="KW-0456">Lyase</keyword>
<dbReference type="SUPFAM" id="SSF53613">
    <property type="entry name" value="Ribokinase-like"/>
    <property type="match status" value="1"/>
</dbReference>
<feature type="binding site" evidence="17">
    <location>
        <position position="248"/>
    </location>
    <ligand>
        <name>(6S)-NADPHX</name>
        <dbReference type="ChEBI" id="CHEBI:64076"/>
    </ligand>
</feature>
<dbReference type="InterPro" id="IPR029056">
    <property type="entry name" value="Ribokinase-like"/>
</dbReference>
<dbReference type="RefSeq" id="WP_272751748.1">
    <property type="nucleotide sequence ID" value="NZ_JAQQLF010000010.1"/>
</dbReference>
<comment type="function">
    <text evidence="17">Catalyzes the dehydration of the S-form of NAD(P)HX at the expense of ADP, which is converted to AMP. Together with NAD(P)HX epimerase, which catalyzes the epimerization of the S- and R-forms, the enzyme allows the repair of both epimers of NAD(P)HX, a damaged form of NAD(P)H that is a result of enzymatic or heat-dependent hydration.</text>
</comment>
<evidence type="ECO:0000256" key="9">
    <source>
        <dbReference type="ARBA" id="ARBA00022958"/>
    </source>
</evidence>
<dbReference type="NCBIfam" id="TIGR00197">
    <property type="entry name" value="yjeF_nterm"/>
    <property type="match status" value="1"/>
</dbReference>
<dbReference type="Proteomes" id="UP001219956">
    <property type="component" value="Unassembled WGS sequence"/>
</dbReference>
<organism evidence="22 23">
    <name type="scientific">Vogesella aquatica</name>
    <dbReference type="NCBI Taxonomy" id="2984206"/>
    <lineage>
        <taxon>Bacteria</taxon>
        <taxon>Pseudomonadati</taxon>
        <taxon>Pseudomonadota</taxon>
        <taxon>Betaproteobacteria</taxon>
        <taxon>Neisseriales</taxon>
        <taxon>Chromobacteriaceae</taxon>
        <taxon>Vogesella</taxon>
    </lineage>
</organism>
<feature type="domain" description="YjeF N-terminal" evidence="21">
    <location>
        <begin position="14"/>
        <end position="208"/>
    </location>
</feature>
<dbReference type="Gene3D" id="3.40.1190.20">
    <property type="match status" value="1"/>
</dbReference>
<dbReference type="CDD" id="cd01171">
    <property type="entry name" value="YXKO-related"/>
    <property type="match status" value="1"/>
</dbReference>
<dbReference type="SUPFAM" id="SSF64153">
    <property type="entry name" value="YjeF N-terminal domain-like"/>
    <property type="match status" value="1"/>
</dbReference>
<keyword evidence="6 17" id="KW-0547">Nucleotide-binding</keyword>
<feature type="binding site" evidence="17">
    <location>
        <position position="423"/>
    </location>
    <ligand>
        <name>(6S)-NADPHX</name>
        <dbReference type="ChEBI" id="CHEBI:64076"/>
    </ligand>
</feature>
<feature type="binding site" evidence="17">
    <location>
        <position position="303"/>
    </location>
    <ligand>
        <name>(6S)-NADPHX</name>
        <dbReference type="ChEBI" id="CHEBI:64076"/>
    </ligand>
</feature>
<dbReference type="PANTHER" id="PTHR12592">
    <property type="entry name" value="ATP-DEPENDENT (S)-NAD(P)H-HYDRATE DEHYDRATASE FAMILY MEMBER"/>
    <property type="match status" value="1"/>
</dbReference>
<comment type="similarity">
    <text evidence="17">Belongs to the NnrD/CARKD family.</text>
</comment>
<reference evidence="22 23" key="1">
    <citation type="submission" date="2023-01" db="EMBL/GenBank/DDBJ databases">
        <title>Novel species of the genus Vogesella isolated from rivers.</title>
        <authorList>
            <person name="Lu H."/>
        </authorList>
    </citation>
    <scope>NUCLEOTIDE SEQUENCE [LARGE SCALE GENOMIC DNA]</scope>
    <source>
        <strain evidence="22 23">DC21W</strain>
    </source>
</reference>
<evidence type="ECO:0000256" key="12">
    <source>
        <dbReference type="ARBA" id="ARBA00023239"/>
    </source>
</evidence>
<keyword evidence="7 17" id="KW-0067">ATP-binding</keyword>
<evidence type="ECO:0000259" key="21">
    <source>
        <dbReference type="PROSITE" id="PS51385"/>
    </source>
</evidence>
<evidence type="ECO:0000313" key="22">
    <source>
        <dbReference type="EMBL" id="MDC7717427.1"/>
    </source>
</evidence>
<proteinExistence type="inferred from homology"/>
<evidence type="ECO:0000256" key="18">
    <source>
        <dbReference type="HAMAP-Rule" id="MF_01966"/>
    </source>
</evidence>
<feature type="binding site" evidence="17">
    <location>
        <position position="422"/>
    </location>
    <ligand>
        <name>AMP</name>
        <dbReference type="ChEBI" id="CHEBI:456215"/>
    </ligand>
</feature>
<keyword evidence="23" id="KW-1185">Reference proteome</keyword>
<dbReference type="EC" id="4.2.1.136" evidence="19"/>
<comment type="similarity">
    <text evidence="4 19">In the C-terminal section; belongs to the NnrD/CARKD family.</text>
</comment>
<dbReference type="Pfam" id="PF03853">
    <property type="entry name" value="YjeF_N"/>
    <property type="match status" value="1"/>
</dbReference>
<evidence type="ECO:0000256" key="19">
    <source>
        <dbReference type="PIRNR" id="PIRNR017184"/>
    </source>
</evidence>
<evidence type="ECO:0000256" key="16">
    <source>
        <dbReference type="ARBA" id="ARBA00049209"/>
    </source>
</evidence>
<comment type="cofactor">
    <cofactor evidence="18 19">
        <name>K(+)</name>
        <dbReference type="ChEBI" id="CHEBI:29103"/>
    </cofactor>
    <text evidence="18 19">Binds 1 potassium ion per subunit.</text>
</comment>
<accession>A0ABT5IXY8</accession>
<comment type="similarity">
    <text evidence="18">Belongs to the NnrE/AIBP family.</text>
</comment>
<evidence type="ECO:0000256" key="8">
    <source>
        <dbReference type="ARBA" id="ARBA00022857"/>
    </source>
</evidence>
<dbReference type="InterPro" id="IPR004443">
    <property type="entry name" value="YjeF_N_dom"/>
</dbReference>
<feature type="binding site" evidence="18">
    <location>
        <position position="151"/>
    </location>
    <ligand>
        <name>(6S)-NADPHX</name>
        <dbReference type="ChEBI" id="CHEBI:64076"/>
    </ligand>
</feature>
<evidence type="ECO:0000256" key="2">
    <source>
        <dbReference type="ARBA" id="ARBA00000909"/>
    </source>
</evidence>
<dbReference type="Pfam" id="PF01256">
    <property type="entry name" value="Carb_kinase"/>
    <property type="match status" value="1"/>
</dbReference>
<evidence type="ECO:0000256" key="17">
    <source>
        <dbReference type="HAMAP-Rule" id="MF_01965"/>
    </source>
</evidence>
<evidence type="ECO:0000256" key="7">
    <source>
        <dbReference type="ARBA" id="ARBA00022840"/>
    </source>
</evidence>
<comment type="catalytic activity">
    <reaction evidence="16 17 19">
        <text>(6S)-NADPHX + ADP = AMP + phosphate + NADPH + H(+)</text>
        <dbReference type="Rhea" id="RHEA:32235"/>
        <dbReference type="ChEBI" id="CHEBI:15378"/>
        <dbReference type="ChEBI" id="CHEBI:43474"/>
        <dbReference type="ChEBI" id="CHEBI:57783"/>
        <dbReference type="ChEBI" id="CHEBI:64076"/>
        <dbReference type="ChEBI" id="CHEBI:456215"/>
        <dbReference type="ChEBI" id="CHEBI:456216"/>
        <dbReference type="EC" id="4.2.1.136"/>
    </reaction>
</comment>
<feature type="binding site" evidence="17">
    <location>
        <position position="356"/>
    </location>
    <ligand>
        <name>(6S)-NADPHX</name>
        <dbReference type="ChEBI" id="CHEBI:64076"/>
    </ligand>
</feature>
<feature type="binding site" evidence="18">
    <location>
        <position position="59"/>
    </location>
    <ligand>
        <name>K(+)</name>
        <dbReference type="ChEBI" id="CHEBI:29103"/>
    </ligand>
</feature>
<dbReference type="InterPro" id="IPR000631">
    <property type="entry name" value="CARKD"/>
</dbReference>
<dbReference type="Gene3D" id="3.40.50.10260">
    <property type="entry name" value="YjeF N-terminal domain"/>
    <property type="match status" value="1"/>
</dbReference>
<keyword evidence="5 18" id="KW-0479">Metal-binding</keyword>
<keyword evidence="10 17" id="KW-0520">NAD</keyword>
<evidence type="ECO:0000256" key="4">
    <source>
        <dbReference type="ARBA" id="ARBA00009524"/>
    </source>
</evidence>
<comment type="catalytic activity">
    <reaction evidence="2 18 19">
        <text>(6R)-NADPHX = (6S)-NADPHX</text>
        <dbReference type="Rhea" id="RHEA:32227"/>
        <dbReference type="ChEBI" id="CHEBI:64076"/>
        <dbReference type="ChEBI" id="CHEBI:64077"/>
        <dbReference type="EC" id="5.1.99.6"/>
    </reaction>
</comment>
<evidence type="ECO:0000256" key="13">
    <source>
        <dbReference type="ARBA" id="ARBA00023268"/>
    </source>
</evidence>
<dbReference type="InterPro" id="IPR036652">
    <property type="entry name" value="YjeF_N_dom_sf"/>
</dbReference>
<dbReference type="PROSITE" id="PS51385">
    <property type="entry name" value="YJEF_N"/>
    <property type="match status" value="1"/>
</dbReference>
<keyword evidence="8 17" id="KW-0521">NADP</keyword>
<comment type="catalytic activity">
    <reaction evidence="1 18 19">
        <text>(6R)-NADHX = (6S)-NADHX</text>
        <dbReference type="Rhea" id="RHEA:32215"/>
        <dbReference type="ChEBI" id="CHEBI:64074"/>
        <dbReference type="ChEBI" id="CHEBI:64075"/>
        <dbReference type="EC" id="5.1.99.6"/>
    </reaction>
</comment>
<dbReference type="HAMAP" id="MF_01966">
    <property type="entry name" value="NADHX_epimerase"/>
    <property type="match status" value="1"/>
</dbReference>
<evidence type="ECO:0000259" key="20">
    <source>
        <dbReference type="PROSITE" id="PS51383"/>
    </source>
</evidence>
<keyword evidence="9 18" id="KW-0630">Potassium</keyword>
<evidence type="ECO:0000256" key="3">
    <source>
        <dbReference type="ARBA" id="ARBA00006001"/>
    </source>
</evidence>
<dbReference type="InterPro" id="IPR030677">
    <property type="entry name" value="Nnr"/>
</dbReference>
<evidence type="ECO:0000256" key="11">
    <source>
        <dbReference type="ARBA" id="ARBA00023235"/>
    </source>
</evidence>
<dbReference type="PANTHER" id="PTHR12592:SF0">
    <property type="entry name" value="ATP-DEPENDENT (S)-NAD(P)H-HYDRATE DEHYDRATASE"/>
    <property type="match status" value="1"/>
</dbReference>
<feature type="binding site" evidence="18">
    <location>
        <begin position="122"/>
        <end position="128"/>
    </location>
    <ligand>
        <name>(6S)-NADPHX</name>
        <dbReference type="ChEBI" id="CHEBI:64076"/>
    </ligand>
</feature>
<sequence length="492" mass="50855">MITPEHGLLALPALRQLEQNAEAAGLQLMQHAAQAIAGWCQAHIPHGAAILVAAGPGNNGGDAILAACLLKQAGYAVEVLLPEPRVNAAVAAALQHWQALGGSVRPTLGDTPPAWLLDGLFGVGLSRPLGGAWLHLIRRLNSLPCPKLAIDIPSGLDAWTGQPRGIALRASHTLSLLCPKPGLYTAQGRDYCGHTSIALLDCPPTHYPQASGSIAVPQALALKRRHSSHKGSYGSVSVIGGARGMSGAAILAGRAALALGAGKVFVHTQDALLLDPATPELMLRSWQDGMNVPAANVMLIGPGLGLSDQAHQALDALLLHDNTLVLDADALNLLAADSQLQARLRQRSYPTLLTPHPSEAARLLDCSTEQIQADRIAAARQLAQQFACTVLLKGSGTLLASSGQPYRLLVHGSPALAVAGQGDLLGGAICALLAQGMPLLDGAHLAADLHACAGEHYETAQGGPIGLSASTTLQLMSHDLNQRLKQAGAPAF</sequence>
<evidence type="ECO:0000313" key="23">
    <source>
        <dbReference type="Proteomes" id="UP001219956"/>
    </source>
</evidence>
<comment type="function">
    <text evidence="14 19">Bifunctional enzyme that catalyzes the epimerization of the S- and R-forms of NAD(P)HX and the dehydration of the S-form of NAD(P)HX at the expense of ADP, which is converted to AMP. This allows the repair of both epimers of NAD(P)HX, a damaged form of NAD(P)H that is a result of enzymatic or heat-dependent hydration.</text>
</comment>
<comment type="subunit">
    <text evidence="17">Homotetramer.</text>
</comment>
<feature type="domain" description="YjeF C-terminal" evidence="20">
    <location>
        <begin position="213"/>
        <end position="483"/>
    </location>
</feature>
<evidence type="ECO:0000256" key="10">
    <source>
        <dbReference type="ARBA" id="ARBA00023027"/>
    </source>
</evidence>
<comment type="caution">
    <text evidence="18">Lacks conserved residue(s) required for the propagation of feature annotation.</text>
</comment>
<keyword evidence="11 18" id="KW-0413">Isomerase</keyword>
<dbReference type="NCBIfam" id="TIGR00196">
    <property type="entry name" value="yjeF_cterm"/>
    <property type="match status" value="1"/>
</dbReference>
<protein>
    <recommendedName>
        <fullName evidence="19">Bifunctional NAD(P)H-hydrate repair enzyme</fullName>
    </recommendedName>
    <alternativeName>
        <fullName evidence="19">Nicotinamide nucleotide repair protein</fullName>
    </alternativeName>
    <domain>
        <recommendedName>
            <fullName evidence="19">ADP-dependent (S)-NAD(P)H-hydrate dehydratase</fullName>
            <ecNumber evidence="19">4.2.1.136</ecNumber>
        </recommendedName>
        <alternativeName>
            <fullName evidence="19">ADP-dependent NAD(P)HX dehydratase</fullName>
        </alternativeName>
    </domain>
    <domain>
        <recommendedName>
            <fullName evidence="19">NAD(P)H-hydrate epimerase</fullName>
            <ecNumber evidence="19">5.1.99.6</ecNumber>
        </recommendedName>
    </domain>
</protein>
<comment type="similarity">
    <text evidence="3 19">In the N-terminal section; belongs to the NnrE/AIBP family.</text>
</comment>
<dbReference type="EC" id="5.1.99.6" evidence="19"/>
<name>A0ABT5IXY8_9NEIS</name>
<comment type="catalytic activity">
    <reaction evidence="15 17 19">
        <text>(6S)-NADHX + ADP = AMP + phosphate + NADH + H(+)</text>
        <dbReference type="Rhea" id="RHEA:32223"/>
        <dbReference type="ChEBI" id="CHEBI:15378"/>
        <dbReference type="ChEBI" id="CHEBI:43474"/>
        <dbReference type="ChEBI" id="CHEBI:57945"/>
        <dbReference type="ChEBI" id="CHEBI:64074"/>
        <dbReference type="ChEBI" id="CHEBI:456215"/>
        <dbReference type="ChEBI" id="CHEBI:456216"/>
        <dbReference type="EC" id="4.2.1.136"/>
    </reaction>
</comment>
<evidence type="ECO:0000256" key="14">
    <source>
        <dbReference type="ARBA" id="ARBA00025153"/>
    </source>
</evidence>
<dbReference type="EMBL" id="JAQQLF010000010">
    <property type="protein sequence ID" value="MDC7717427.1"/>
    <property type="molecule type" value="Genomic_DNA"/>
</dbReference>
<dbReference type="PIRSF" id="PIRSF017184">
    <property type="entry name" value="Nnr"/>
    <property type="match status" value="1"/>
</dbReference>
<comment type="cofactor">
    <cofactor evidence="17">
        <name>Mg(2+)</name>
        <dbReference type="ChEBI" id="CHEBI:18420"/>
    </cofactor>
</comment>
<keyword evidence="13" id="KW-0511">Multifunctional enzyme</keyword>
<feature type="binding site" evidence="18">
    <location>
        <begin position="58"/>
        <end position="62"/>
    </location>
    <ligand>
        <name>(6S)-NADPHX</name>
        <dbReference type="ChEBI" id="CHEBI:64076"/>
    </ligand>
</feature>